<evidence type="ECO:0000313" key="2">
    <source>
        <dbReference type="EMBL" id="NVP56087.1"/>
    </source>
</evidence>
<sequence>MLEDVLVGIVTDLQMLKTAFGKAMKMGPVEQIDPVKGYRLKLGEGPDGPFLSPWYPHPETGKSSIPLKKGQVVGVVNPTGDPRQGFLIRGGYSEANPSPNDNMDANVFEDAGVRITVAGGALRVTAGGVTVVISGDGLVVSGGMVQHDGRNIGSTHTHGGVLPGGANTSEPN</sequence>
<comment type="caution">
    <text evidence="2">The sequence shown here is derived from an EMBL/GenBank/DDBJ whole genome shotgun (WGS) entry which is preliminary data.</text>
</comment>
<keyword evidence="3" id="KW-1185">Reference proteome</keyword>
<organism evidence="2 3">
    <name type="scientific">Mycoplana rhizolycopersici</name>
    <dbReference type="NCBI Taxonomy" id="2746702"/>
    <lineage>
        <taxon>Bacteria</taxon>
        <taxon>Pseudomonadati</taxon>
        <taxon>Pseudomonadota</taxon>
        <taxon>Alphaproteobacteria</taxon>
        <taxon>Hyphomicrobiales</taxon>
        <taxon>Rhizobiaceae</taxon>
        <taxon>Mycoplana</taxon>
    </lineage>
</organism>
<accession>A0ABX2QGM6</accession>
<proteinExistence type="predicted"/>
<protein>
    <submittedName>
        <fullName evidence="2">Baseplate assembly protein</fullName>
    </submittedName>
</protein>
<dbReference type="EMBL" id="JABXYK010000006">
    <property type="protein sequence ID" value="NVP56087.1"/>
    <property type="molecule type" value="Genomic_DNA"/>
</dbReference>
<gene>
    <name evidence="2" type="ORF">HV823_12575</name>
</gene>
<evidence type="ECO:0000256" key="1">
    <source>
        <dbReference type="SAM" id="MobiDB-lite"/>
    </source>
</evidence>
<dbReference type="Proteomes" id="UP000659172">
    <property type="component" value="Unassembled WGS sequence"/>
</dbReference>
<dbReference type="Gene3D" id="2.40.50.230">
    <property type="entry name" value="Gp5 N-terminal domain"/>
    <property type="match status" value="1"/>
</dbReference>
<name>A0ABX2QGM6_9HYPH</name>
<reference evidence="2 3" key="1">
    <citation type="submission" date="2020-06" db="EMBL/GenBank/DDBJ databases">
        <title>Rhizobium sp.nov. isolated from the tomato plant.</title>
        <authorList>
            <person name="Thin K.K."/>
            <person name="Zhang X."/>
            <person name="He S."/>
        </authorList>
    </citation>
    <scope>NUCLEOTIDE SEQUENCE [LARGE SCALE GENOMIC DNA]</scope>
    <source>
        <strain evidence="2 3">DBTS2</strain>
    </source>
</reference>
<dbReference type="RefSeq" id="WP_176950054.1">
    <property type="nucleotide sequence ID" value="NZ_JABXYK010000006.1"/>
</dbReference>
<dbReference type="InterPro" id="IPR037026">
    <property type="entry name" value="Vgr_OB-fold_dom_sf"/>
</dbReference>
<evidence type="ECO:0000313" key="3">
    <source>
        <dbReference type="Proteomes" id="UP000659172"/>
    </source>
</evidence>
<feature type="region of interest" description="Disordered" evidence="1">
    <location>
        <begin position="150"/>
        <end position="172"/>
    </location>
</feature>